<evidence type="ECO:0000256" key="6">
    <source>
        <dbReference type="SAM" id="Phobius"/>
    </source>
</evidence>
<feature type="transmembrane region" description="Helical" evidence="6">
    <location>
        <begin position="269"/>
        <end position="286"/>
    </location>
</feature>
<name>A0A2D0N644_FLAN2</name>
<dbReference type="EMBL" id="PDUD01000028">
    <property type="protein sequence ID" value="PHN04002.1"/>
    <property type="molecule type" value="Genomic_DNA"/>
</dbReference>
<evidence type="ECO:0000256" key="2">
    <source>
        <dbReference type="ARBA" id="ARBA00009773"/>
    </source>
</evidence>
<dbReference type="AlphaFoldDB" id="A0A2D0N644"/>
<dbReference type="OrthoDB" id="9773730at2"/>
<evidence type="ECO:0000313" key="8">
    <source>
        <dbReference type="Proteomes" id="UP000223913"/>
    </source>
</evidence>
<comment type="caution">
    <text evidence="7">The sequence shown here is derived from an EMBL/GenBank/DDBJ whole genome shotgun (WGS) entry which is preliminary data.</text>
</comment>
<dbReference type="GO" id="GO:0016020">
    <property type="term" value="C:membrane"/>
    <property type="evidence" value="ECO:0007669"/>
    <property type="project" value="UniProtKB-SubCell"/>
</dbReference>
<evidence type="ECO:0000256" key="3">
    <source>
        <dbReference type="ARBA" id="ARBA00022692"/>
    </source>
</evidence>
<organism evidence="7 8">
    <name type="scientific">Flavilitoribacter nigricans (strain ATCC 23147 / DSM 23189 / NBRC 102662 / NCIMB 1420 / SS-2)</name>
    <name type="common">Lewinella nigricans</name>
    <dbReference type="NCBI Taxonomy" id="1122177"/>
    <lineage>
        <taxon>Bacteria</taxon>
        <taxon>Pseudomonadati</taxon>
        <taxon>Bacteroidota</taxon>
        <taxon>Saprospiria</taxon>
        <taxon>Saprospirales</taxon>
        <taxon>Lewinellaceae</taxon>
        <taxon>Flavilitoribacter</taxon>
    </lineage>
</organism>
<dbReference type="PANTHER" id="PTHR21716">
    <property type="entry name" value="TRANSMEMBRANE PROTEIN"/>
    <property type="match status" value="1"/>
</dbReference>
<dbReference type="RefSeq" id="WP_099152715.1">
    <property type="nucleotide sequence ID" value="NZ_PDUD01000028.1"/>
</dbReference>
<proteinExistence type="inferred from homology"/>
<feature type="transmembrane region" description="Helical" evidence="6">
    <location>
        <begin position="31"/>
        <end position="49"/>
    </location>
</feature>
<evidence type="ECO:0000256" key="4">
    <source>
        <dbReference type="ARBA" id="ARBA00022989"/>
    </source>
</evidence>
<reference evidence="7 8" key="1">
    <citation type="submission" date="2017-10" db="EMBL/GenBank/DDBJ databases">
        <title>The draft genome sequence of Lewinella nigricans NBRC 102662.</title>
        <authorList>
            <person name="Wang K."/>
        </authorList>
    </citation>
    <scope>NUCLEOTIDE SEQUENCE [LARGE SCALE GENOMIC DNA]</scope>
    <source>
        <strain evidence="7 8">NBRC 102662</strain>
    </source>
</reference>
<sequence length="344" mass="37835">MKKNTPHLFFLLLVLVITAAFFGLIKDFLLAVFWAIVLSILFHSTYRYIGIKLKGRKNAAAGLTLLSILLLVIIPLTFLAITLVNESLAVYEQIQDGDINIQERIDRFQEQIPELESYLENFGVETAKIRESIGEAIASATQNLAGKAIGITQNIFGFIVQFFLMLYILFFFLRDGRRLIHQLVWVLPLGDENERKLLARFASVARATVKGSLIVALVQGTIGGLLFWAVGIPAAVLWGFLMTILSLLPIGSGLVWGPAAIILFTQGEIGKAIAILIVGALVIGLVDNLLRPRLVGNDTKMPDYLILLSTLGGLAWFGLSGFVLGPIIAAFFVTCWAMLGEEFR</sequence>
<feature type="transmembrane region" description="Helical" evidence="6">
    <location>
        <begin position="306"/>
        <end position="339"/>
    </location>
</feature>
<gene>
    <name evidence="7" type="ORF">CRP01_24340</name>
</gene>
<feature type="transmembrane region" description="Helical" evidence="6">
    <location>
        <begin position="155"/>
        <end position="173"/>
    </location>
</feature>
<dbReference type="InterPro" id="IPR002549">
    <property type="entry name" value="AI-2E-like"/>
</dbReference>
<evidence type="ECO:0000256" key="5">
    <source>
        <dbReference type="ARBA" id="ARBA00023136"/>
    </source>
</evidence>
<keyword evidence="5 6" id="KW-0472">Membrane</keyword>
<dbReference type="Pfam" id="PF01594">
    <property type="entry name" value="AI-2E_transport"/>
    <property type="match status" value="1"/>
</dbReference>
<accession>A0A2D0N644</accession>
<protein>
    <submittedName>
        <fullName evidence="7">AI-2E family transporter</fullName>
    </submittedName>
</protein>
<evidence type="ECO:0000256" key="1">
    <source>
        <dbReference type="ARBA" id="ARBA00004141"/>
    </source>
</evidence>
<dbReference type="PANTHER" id="PTHR21716:SF4">
    <property type="entry name" value="TRANSMEMBRANE PROTEIN 245"/>
    <property type="match status" value="1"/>
</dbReference>
<evidence type="ECO:0000313" key="7">
    <source>
        <dbReference type="EMBL" id="PHN04002.1"/>
    </source>
</evidence>
<comment type="subcellular location">
    <subcellularLocation>
        <location evidence="1">Membrane</location>
        <topology evidence="1">Multi-pass membrane protein</topology>
    </subcellularLocation>
</comment>
<feature type="transmembrane region" description="Helical" evidence="6">
    <location>
        <begin position="61"/>
        <end position="84"/>
    </location>
</feature>
<comment type="similarity">
    <text evidence="2">Belongs to the autoinducer-2 exporter (AI-2E) (TC 2.A.86) family.</text>
</comment>
<keyword evidence="4 6" id="KW-1133">Transmembrane helix</keyword>
<keyword evidence="3 6" id="KW-0812">Transmembrane</keyword>
<keyword evidence="8" id="KW-1185">Reference proteome</keyword>
<feature type="transmembrane region" description="Helical" evidence="6">
    <location>
        <begin position="7"/>
        <end position="25"/>
    </location>
</feature>
<feature type="transmembrane region" description="Helical" evidence="6">
    <location>
        <begin position="213"/>
        <end position="230"/>
    </location>
</feature>
<dbReference type="Proteomes" id="UP000223913">
    <property type="component" value="Unassembled WGS sequence"/>
</dbReference>
<feature type="transmembrane region" description="Helical" evidence="6">
    <location>
        <begin position="236"/>
        <end position="257"/>
    </location>
</feature>